<dbReference type="RefSeq" id="WP_377327720.1">
    <property type="nucleotide sequence ID" value="NZ_JBHUMZ010000013.1"/>
</dbReference>
<accession>A0ABW5Q8B0</accession>
<dbReference type="SUPFAM" id="SSF48452">
    <property type="entry name" value="TPR-like"/>
    <property type="match status" value="1"/>
</dbReference>
<dbReference type="Proteomes" id="UP001597452">
    <property type="component" value="Unassembled WGS sequence"/>
</dbReference>
<comment type="caution">
    <text evidence="2">The sequence shown here is derived from an EMBL/GenBank/DDBJ whole genome shotgun (WGS) entry which is preliminary data.</text>
</comment>
<sequence length="462" mass="54960">MINHQFTILDAKSKSLKLRAERMANYVQAQILEAVSDDQELYYLFFYKGAFLTAKKTTKLRRHSFIERAFKQGHTYQAPHPFMNHLVTSNHSAKIINNKQLLRKLNQHFTKQEKAYILTFFESFISKKQLFNELKDMFYEDRRGGQLFSAYQIIRILKDFAPKHSFVKSLASDLIYKDFINMYQDREEALFQEDLIEAEKIMFHEPDRYFDQYVNQLTTENRTLEQSMLLYEQMKISPSKQVLNSLNQLLHQHFSDQESVDLLERLSRQRPFTPLHELLLRKYLDLKQIDRASLLLLQSNFELTTADMKQLHTSLNEMSPEELKIQPEALQNLLLKLFKQEPNSSDVLLNKCLICLLAQYELTDVHDWLEPLREVCGQLDVIQKFDRIYKMSEDLENMQPLGELYFEFKQWNQALDCFSMESELKPDEARPLKWLSKTYLEMGLKDESEAYQKMYVNLQKQA</sequence>
<dbReference type="EMBL" id="JBHUMZ010000013">
    <property type="protein sequence ID" value="MFD2638128.1"/>
    <property type="molecule type" value="Genomic_DNA"/>
</dbReference>
<name>A0ABW5Q8B0_9BACI</name>
<feature type="repeat" description="TPR" evidence="1">
    <location>
        <begin position="395"/>
        <end position="428"/>
    </location>
</feature>
<keyword evidence="3" id="KW-1185">Reference proteome</keyword>
<proteinExistence type="predicted"/>
<evidence type="ECO:0000256" key="1">
    <source>
        <dbReference type="PROSITE-ProRule" id="PRU00339"/>
    </source>
</evidence>
<gene>
    <name evidence="2" type="ORF">ACFSW4_04505</name>
</gene>
<evidence type="ECO:0000313" key="3">
    <source>
        <dbReference type="Proteomes" id="UP001597452"/>
    </source>
</evidence>
<reference evidence="3" key="1">
    <citation type="journal article" date="2019" name="Int. J. Syst. Evol. Microbiol.">
        <title>The Global Catalogue of Microorganisms (GCM) 10K type strain sequencing project: providing services to taxonomists for standard genome sequencing and annotation.</title>
        <authorList>
            <consortium name="The Broad Institute Genomics Platform"/>
            <consortium name="The Broad Institute Genome Sequencing Center for Infectious Disease"/>
            <person name="Wu L."/>
            <person name="Ma J."/>
        </authorList>
    </citation>
    <scope>NUCLEOTIDE SEQUENCE [LARGE SCALE GENOMIC DNA]</scope>
    <source>
        <strain evidence="3">TISTR 1571</strain>
    </source>
</reference>
<dbReference type="InterPro" id="IPR011990">
    <property type="entry name" value="TPR-like_helical_dom_sf"/>
</dbReference>
<evidence type="ECO:0008006" key="4">
    <source>
        <dbReference type="Google" id="ProtNLM"/>
    </source>
</evidence>
<organism evidence="2 3">
    <name type="scientific">Piscibacillus salipiscarius</name>
    <dbReference type="NCBI Taxonomy" id="299480"/>
    <lineage>
        <taxon>Bacteria</taxon>
        <taxon>Bacillati</taxon>
        <taxon>Bacillota</taxon>
        <taxon>Bacilli</taxon>
        <taxon>Bacillales</taxon>
        <taxon>Bacillaceae</taxon>
        <taxon>Piscibacillus</taxon>
    </lineage>
</organism>
<dbReference type="Gene3D" id="1.25.40.10">
    <property type="entry name" value="Tetratricopeptide repeat domain"/>
    <property type="match status" value="1"/>
</dbReference>
<dbReference type="PROSITE" id="PS50005">
    <property type="entry name" value="TPR"/>
    <property type="match status" value="1"/>
</dbReference>
<dbReference type="InterPro" id="IPR019734">
    <property type="entry name" value="TPR_rpt"/>
</dbReference>
<keyword evidence="1" id="KW-0802">TPR repeat</keyword>
<evidence type="ECO:0000313" key="2">
    <source>
        <dbReference type="EMBL" id="MFD2638128.1"/>
    </source>
</evidence>
<protein>
    <recommendedName>
        <fullName evidence="4">Tetratricopeptide repeat protein</fullName>
    </recommendedName>
</protein>